<dbReference type="GO" id="GO:0061685">
    <property type="term" value="F:diphthine methylesterase activity"/>
    <property type="evidence" value="ECO:0007669"/>
    <property type="project" value="UniProtKB-EC"/>
</dbReference>
<keyword evidence="4" id="KW-0378">Hydrolase</keyword>
<evidence type="ECO:0000256" key="7">
    <source>
        <dbReference type="ARBA" id="ARBA00047551"/>
    </source>
</evidence>
<sequence>MPFVEHLQSLTLDLPPSCVEFWPLNPQYAVVGMYNLEKPEAEQEESKSSEASVEREKKIQQRNGSIILLQVIGDDVNIIHTLPTRSAILDIHFCPSRYPLSRFGVATSTGSIGLYALADGNGKEIREEINSKGYVLQLTHLETCQLWGEDLIVTSFAFHPTKDLVACTLHDGRVVIAELEHWQGMNLGTVIIHELEAWALSFTADGSALYSGGDDSALKCRVLPTKSDELFYDGSSGVPPAFIGWADQKIHGAGVTAILPLQTDYQDSLVITGSYDDHIRLIYSPLSSQRRVLSEMNLGGGVWRLKRLDNIEASSSGEGETVVALLQASCMYAGARILKLIRTQDDNWRFEVVAKFEEHKSMNYGSDCQPSLNAKGQRTFITTSFYDRLLCLWRY</sequence>
<keyword evidence="3" id="KW-0677">Repeat</keyword>
<comment type="pathway">
    <text evidence="1">Protein modification; peptidyl-diphthamide biosynthesis.</text>
</comment>
<dbReference type="SUPFAM" id="SSF50978">
    <property type="entry name" value="WD40 repeat-like"/>
    <property type="match status" value="1"/>
</dbReference>
<evidence type="ECO:0000256" key="2">
    <source>
        <dbReference type="ARBA" id="ARBA00022574"/>
    </source>
</evidence>
<evidence type="ECO:0000313" key="8">
    <source>
        <dbReference type="EMBL" id="KAF2190253.1"/>
    </source>
</evidence>
<dbReference type="Proteomes" id="UP000800200">
    <property type="component" value="Unassembled WGS sequence"/>
</dbReference>
<keyword evidence="9" id="KW-1185">Reference proteome</keyword>
<name>A0A6A6EG27_9PEZI</name>
<dbReference type="InterPro" id="IPR052415">
    <property type="entry name" value="Diphthine_MTase"/>
</dbReference>
<keyword evidence="2" id="KW-0853">WD repeat</keyword>
<accession>A0A6A6EG27</accession>
<proteinExistence type="inferred from homology"/>
<dbReference type="GO" id="GO:0017183">
    <property type="term" value="P:protein histidyl modification to diphthamide"/>
    <property type="evidence" value="ECO:0007669"/>
    <property type="project" value="TreeGrafter"/>
</dbReference>
<dbReference type="EMBL" id="ML994619">
    <property type="protein sequence ID" value="KAF2190253.1"/>
    <property type="molecule type" value="Genomic_DNA"/>
</dbReference>
<dbReference type="InterPro" id="IPR001680">
    <property type="entry name" value="WD40_rpt"/>
</dbReference>
<dbReference type="EC" id="3.1.1.97" evidence="6"/>
<gene>
    <name evidence="8" type="ORF">K469DRAFT_736744</name>
</gene>
<evidence type="ECO:0000256" key="5">
    <source>
        <dbReference type="ARBA" id="ARBA00038092"/>
    </source>
</evidence>
<evidence type="ECO:0000256" key="3">
    <source>
        <dbReference type="ARBA" id="ARBA00022737"/>
    </source>
</evidence>
<dbReference type="OrthoDB" id="1930760at2759"/>
<organism evidence="8 9">
    <name type="scientific">Zopfia rhizophila CBS 207.26</name>
    <dbReference type="NCBI Taxonomy" id="1314779"/>
    <lineage>
        <taxon>Eukaryota</taxon>
        <taxon>Fungi</taxon>
        <taxon>Dikarya</taxon>
        <taxon>Ascomycota</taxon>
        <taxon>Pezizomycotina</taxon>
        <taxon>Dothideomycetes</taxon>
        <taxon>Dothideomycetes incertae sedis</taxon>
        <taxon>Zopfiaceae</taxon>
        <taxon>Zopfia</taxon>
    </lineage>
</organism>
<dbReference type="InterPro" id="IPR015943">
    <property type="entry name" value="WD40/YVTN_repeat-like_dom_sf"/>
</dbReference>
<comment type="similarity">
    <text evidence="5">Belongs to the DPH7 family.</text>
</comment>
<reference evidence="8" key="1">
    <citation type="journal article" date="2020" name="Stud. Mycol.">
        <title>101 Dothideomycetes genomes: a test case for predicting lifestyles and emergence of pathogens.</title>
        <authorList>
            <person name="Haridas S."/>
            <person name="Albert R."/>
            <person name="Binder M."/>
            <person name="Bloem J."/>
            <person name="Labutti K."/>
            <person name="Salamov A."/>
            <person name="Andreopoulos B."/>
            <person name="Baker S."/>
            <person name="Barry K."/>
            <person name="Bills G."/>
            <person name="Bluhm B."/>
            <person name="Cannon C."/>
            <person name="Castanera R."/>
            <person name="Culley D."/>
            <person name="Daum C."/>
            <person name="Ezra D."/>
            <person name="Gonzalez J."/>
            <person name="Henrissat B."/>
            <person name="Kuo A."/>
            <person name="Liang C."/>
            <person name="Lipzen A."/>
            <person name="Lutzoni F."/>
            <person name="Magnuson J."/>
            <person name="Mondo S."/>
            <person name="Nolan M."/>
            <person name="Ohm R."/>
            <person name="Pangilinan J."/>
            <person name="Park H.-J."/>
            <person name="Ramirez L."/>
            <person name="Alfaro M."/>
            <person name="Sun H."/>
            <person name="Tritt A."/>
            <person name="Yoshinaga Y."/>
            <person name="Zwiers L.-H."/>
            <person name="Turgeon B."/>
            <person name="Goodwin S."/>
            <person name="Spatafora J."/>
            <person name="Crous P."/>
            <person name="Grigoriev I."/>
        </authorList>
    </citation>
    <scope>NUCLEOTIDE SEQUENCE</scope>
    <source>
        <strain evidence="8">CBS 207.26</strain>
    </source>
</reference>
<dbReference type="PANTHER" id="PTHR46042:SF1">
    <property type="entry name" value="DIPHTHINE METHYLTRANSFERASE"/>
    <property type="match status" value="1"/>
</dbReference>
<dbReference type="SMART" id="SM00320">
    <property type="entry name" value="WD40"/>
    <property type="match status" value="4"/>
</dbReference>
<dbReference type="InterPro" id="IPR036322">
    <property type="entry name" value="WD40_repeat_dom_sf"/>
</dbReference>
<protein>
    <recommendedName>
        <fullName evidence="6">methylated diphthine methylhydrolase</fullName>
        <ecNumber evidence="6">3.1.1.97</ecNumber>
    </recommendedName>
</protein>
<evidence type="ECO:0000313" key="9">
    <source>
        <dbReference type="Proteomes" id="UP000800200"/>
    </source>
</evidence>
<evidence type="ECO:0000256" key="6">
    <source>
        <dbReference type="ARBA" id="ARBA00039131"/>
    </source>
</evidence>
<evidence type="ECO:0000256" key="4">
    <source>
        <dbReference type="ARBA" id="ARBA00022801"/>
    </source>
</evidence>
<comment type="catalytic activity">
    <reaction evidence="7">
        <text>diphthine methyl ester-[translation elongation factor 2] + H2O = diphthine-[translation elongation factor 2] + methanol + H(+)</text>
        <dbReference type="Rhea" id="RHEA:42656"/>
        <dbReference type="Rhea" id="RHEA-COMP:10172"/>
        <dbReference type="Rhea" id="RHEA-COMP:10173"/>
        <dbReference type="ChEBI" id="CHEBI:15377"/>
        <dbReference type="ChEBI" id="CHEBI:15378"/>
        <dbReference type="ChEBI" id="CHEBI:17790"/>
        <dbReference type="ChEBI" id="CHEBI:79005"/>
        <dbReference type="ChEBI" id="CHEBI:82696"/>
        <dbReference type="EC" id="3.1.1.97"/>
    </reaction>
</comment>
<dbReference type="AlphaFoldDB" id="A0A6A6EG27"/>
<evidence type="ECO:0000256" key="1">
    <source>
        <dbReference type="ARBA" id="ARBA00005156"/>
    </source>
</evidence>
<dbReference type="PANTHER" id="PTHR46042">
    <property type="entry name" value="DIPHTHINE METHYLTRANSFERASE"/>
    <property type="match status" value="1"/>
</dbReference>
<dbReference type="GO" id="GO:0005737">
    <property type="term" value="C:cytoplasm"/>
    <property type="evidence" value="ECO:0007669"/>
    <property type="project" value="TreeGrafter"/>
</dbReference>
<dbReference type="Gene3D" id="2.130.10.10">
    <property type="entry name" value="YVTN repeat-like/Quinoprotein amine dehydrogenase"/>
    <property type="match status" value="1"/>
</dbReference>